<organism evidence="1 2">
    <name type="scientific">Fictibacillus arsenicus</name>
    <dbReference type="NCBI Taxonomy" id="255247"/>
    <lineage>
        <taxon>Bacteria</taxon>
        <taxon>Bacillati</taxon>
        <taxon>Bacillota</taxon>
        <taxon>Bacilli</taxon>
        <taxon>Bacillales</taxon>
        <taxon>Fictibacillaceae</taxon>
        <taxon>Fictibacillus</taxon>
    </lineage>
</organism>
<accession>A0A1B1Z725</accession>
<keyword evidence="2" id="KW-1185">Reference proteome</keyword>
<evidence type="ECO:0000313" key="2">
    <source>
        <dbReference type="Proteomes" id="UP000077412"/>
    </source>
</evidence>
<dbReference type="RefSeq" id="WP_066291798.1">
    <property type="nucleotide sequence ID" value="NZ_CP016761.1"/>
</dbReference>
<dbReference type="OrthoDB" id="2433183at2"/>
<gene>
    <name evidence="1" type="ORF">ABE41_014715</name>
</gene>
<proteinExistence type="predicted"/>
<dbReference type="Proteomes" id="UP000077412">
    <property type="component" value="Chromosome"/>
</dbReference>
<name>A0A1B1Z725_9BACL</name>
<dbReference type="KEGG" id="far:ABE41_014715"/>
<reference evidence="1 2" key="1">
    <citation type="submission" date="2016-08" db="EMBL/GenBank/DDBJ databases">
        <title>Complete genome sequence of Fictibacillus arsenicus G25-54, a strain with toxicity to nematodes and a potential arsenic-resistance activity.</title>
        <authorList>
            <person name="Zheng Z."/>
        </authorList>
    </citation>
    <scope>NUCLEOTIDE SEQUENCE [LARGE SCALE GENOMIC DNA]</scope>
    <source>
        <strain evidence="1 2">G25-54</strain>
    </source>
</reference>
<dbReference type="AlphaFoldDB" id="A0A1B1Z725"/>
<dbReference type="STRING" id="255247.ABE41_014715"/>
<evidence type="ECO:0000313" key="1">
    <source>
        <dbReference type="EMBL" id="ANX13258.1"/>
    </source>
</evidence>
<protein>
    <recommendedName>
        <fullName evidence="3">NERD domain-containing protein</fullName>
    </recommendedName>
</protein>
<dbReference type="EMBL" id="CP016761">
    <property type="protein sequence ID" value="ANX13258.1"/>
    <property type="molecule type" value="Genomic_DNA"/>
</dbReference>
<sequence>MAQLVKIQDYVSRYEKNLYHYQSLFMRIKENRWKAFFPGNEEESRKLLHKEFRRTLFQNQMNWATSTVKEVSNVDQKYIRDQQLQFLTQEIPDNYFLFYEPVLRIKSAPVELDVILAGPAMISLIVWLSGEGIWQEAENKRFWKNVSPEQKETRLSPVVRLERMNSIIKGWTELYKEQLSIQQTIIAPDAFIDLSNDWRKINYVDKRNFKEWHMKIIHEPAPVKSQQLKFVADILGIGVTNSLYRKDPLTNESELSFEGI</sequence>
<evidence type="ECO:0008006" key="3">
    <source>
        <dbReference type="Google" id="ProtNLM"/>
    </source>
</evidence>